<name>A0A937F865_9BACT</name>
<evidence type="ECO:0000313" key="3">
    <source>
        <dbReference type="EMBL" id="MBL3656896.1"/>
    </source>
</evidence>
<evidence type="ECO:0000259" key="2">
    <source>
        <dbReference type="Pfam" id="PF13568"/>
    </source>
</evidence>
<dbReference type="InterPro" id="IPR025665">
    <property type="entry name" value="Beta-barrel_OMP_2"/>
</dbReference>
<dbReference type="AlphaFoldDB" id="A0A937F865"/>
<feature type="chain" id="PRO_5037243343" evidence="1">
    <location>
        <begin position="26"/>
        <end position="212"/>
    </location>
</feature>
<proteinExistence type="predicted"/>
<organism evidence="3 4">
    <name type="scientific">Fulvivirga sediminis</name>
    <dbReference type="NCBI Taxonomy" id="2803949"/>
    <lineage>
        <taxon>Bacteria</taxon>
        <taxon>Pseudomonadati</taxon>
        <taxon>Bacteroidota</taxon>
        <taxon>Cytophagia</taxon>
        <taxon>Cytophagales</taxon>
        <taxon>Fulvivirgaceae</taxon>
        <taxon>Fulvivirga</taxon>
    </lineage>
</organism>
<keyword evidence="4" id="KW-1185">Reference proteome</keyword>
<feature type="signal peptide" evidence="1">
    <location>
        <begin position="1"/>
        <end position="25"/>
    </location>
</feature>
<comment type="caution">
    <text evidence="3">The sequence shown here is derived from an EMBL/GenBank/DDBJ whole genome shotgun (WGS) entry which is preliminary data.</text>
</comment>
<dbReference type="Proteomes" id="UP000659388">
    <property type="component" value="Unassembled WGS sequence"/>
</dbReference>
<sequence length="212" mass="22899">MKQINFKLGVVAVLLMLVGVKQASAQEARSGIKGGLNLSNLYVDDVDDENVRVGFTAGVYTQLMLGESFAIQPELLYATKGASTEYGSNDVFDIDGKADFNLNYIELPVLATFKLGDAVDINVGPYVSYLVGTSIDSDDDIFGENSYDLDRDDFKKFDYGLSGGVGFNFSAITLGARYNYGLAEIADSDDAEFFLGDAKNSSATVFVAFNLQ</sequence>
<dbReference type="Pfam" id="PF13568">
    <property type="entry name" value="OMP_b-brl_2"/>
    <property type="match status" value="1"/>
</dbReference>
<dbReference type="RefSeq" id="WP_202244692.1">
    <property type="nucleotide sequence ID" value="NZ_JAESIY010000006.1"/>
</dbReference>
<dbReference type="EMBL" id="JAESIY010000006">
    <property type="protein sequence ID" value="MBL3656896.1"/>
    <property type="molecule type" value="Genomic_DNA"/>
</dbReference>
<gene>
    <name evidence="3" type="ORF">JL102_12185</name>
</gene>
<accession>A0A937F865</accession>
<keyword evidence="1" id="KW-0732">Signal</keyword>
<feature type="domain" description="Outer membrane protein beta-barrel" evidence="2">
    <location>
        <begin position="25"/>
        <end position="185"/>
    </location>
</feature>
<evidence type="ECO:0000313" key="4">
    <source>
        <dbReference type="Proteomes" id="UP000659388"/>
    </source>
</evidence>
<evidence type="ECO:0000256" key="1">
    <source>
        <dbReference type="SAM" id="SignalP"/>
    </source>
</evidence>
<reference evidence="3" key="1">
    <citation type="submission" date="2021-01" db="EMBL/GenBank/DDBJ databases">
        <title>Fulvivirga kasyanovii gen. nov., sp nov., a novel member of the phylum Bacteroidetes isolated from seawater in a mussel farm.</title>
        <authorList>
            <person name="Zhao L.-H."/>
            <person name="Wang Z.-J."/>
        </authorList>
    </citation>
    <scope>NUCLEOTIDE SEQUENCE</scope>
    <source>
        <strain evidence="3">2943</strain>
    </source>
</reference>
<protein>
    <submittedName>
        <fullName evidence="3">PorT family protein</fullName>
    </submittedName>
</protein>